<dbReference type="RefSeq" id="WP_117383488.1">
    <property type="nucleotide sequence ID" value="NZ_QWDE01000002.1"/>
</dbReference>
<accession>A0A3E2NPX7</accession>
<gene>
    <name evidence="1" type="ORF">DYU05_12735</name>
</gene>
<reference evidence="1 2" key="1">
    <citation type="submission" date="2018-08" db="EMBL/GenBank/DDBJ databases">
        <title>Mucilaginibacter terrae sp. nov., isolated from manganese diggings.</title>
        <authorList>
            <person name="Huang Y."/>
            <person name="Zhou Z."/>
        </authorList>
    </citation>
    <scope>NUCLEOTIDE SEQUENCE [LARGE SCALE GENOMIC DNA]</scope>
    <source>
        <strain evidence="1 2">ZH6</strain>
    </source>
</reference>
<evidence type="ECO:0000313" key="2">
    <source>
        <dbReference type="Proteomes" id="UP000260823"/>
    </source>
</evidence>
<dbReference type="AlphaFoldDB" id="A0A3E2NPX7"/>
<dbReference type="OrthoDB" id="709278at2"/>
<comment type="caution">
    <text evidence="1">The sequence shown here is derived from an EMBL/GenBank/DDBJ whole genome shotgun (WGS) entry which is preliminary data.</text>
</comment>
<dbReference type="Proteomes" id="UP000260823">
    <property type="component" value="Unassembled WGS sequence"/>
</dbReference>
<protein>
    <submittedName>
        <fullName evidence="1">Uncharacterized protein</fullName>
    </submittedName>
</protein>
<sequence>MSILINNVNDLKVEISRLKNLEHEQAIALRARFHSPAAIMHTVMTLFPKSATADGIKSAGFFNQDFLSLISRIALPLTLNKTLFKHSNFLVKTLVGIVSQKASNYISEDSAKGVWEKAKGFFSKLTKKKEDKPHKEIIPAYAKYYKEGEALNHQGEPGEYSS</sequence>
<evidence type="ECO:0000313" key="1">
    <source>
        <dbReference type="EMBL" id="RFZ83013.1"/>
    </source>
</evidence>
<name>A0A3E2NPX7_9SPHI</name>
<dbReference type="EMBL" id="QWDE01000002">
    <property type="protein sequence ID" value="RFZ83013.1"/>
    <property type="molecule type" value="Genomic_DNA"/>
</dbReference>
<organism evidence="1 2">
    <name type="scientific">Mucilaginibacter terrenus</name>
    <dbReference type="NCBI Taxonomy" id="2482727"/>
    <lineage>
        <taxon>Bacteria</taxon>
        <taxon>Pseudomonadati</taxon>
        <taxon>Bacteroidota</taxon>
        <taxon>Sphingobacteriia</taxon>
        <taxon>Sphingobacteriales</taxon>
        <taxon>Sphingobacteriaceae</taxon>
        <taxon>Mucilaginibacter</taxon>
    </lineage>
</organism>
<proteinExistence type="predicted"/>
<keyword evidence="2" id="KW-1185">Reference proteome</keyword>